<dbReference type="PANTHER" id="PTHR40659:SF1">
    <property type="entry name" value="NICKEL_COBALT EFFLUX SYSTEM RCNA"/>
    <property type="match status" value="1"/>
</dbReference>
<dbReference type="EMBL" id="BAAAPE010000022">
    <property type="protein sequence ID" value="GAA2099503.1"/>
    <property type="molecule type" value="Genomic_DNA"/>
</dbReference>
<evidence type="ECO:0000256" key="1">
    <source>
        <dbReference type="SAM" id="MobiDB-lite"/>
    </source>
</evidence>
<protein>
    <recommendedName>
        <fullName evidence="5">Nickel transporter</fullName>
    </recommendedName>
</protein>
<reference evidence="3 4" key="1">
    <citation type="journal article" date="2019" name="Int. J. Syst. Evol. Microbiol.">
        <title>The Global Catalogue of Microorganisms (GCM) 10K type strain sequencing project: providing services to taxonomists for standard genome sequencing and annotation.</title>
        <authorList>
            <consortium name="The Broad Institute Genomics Platform"/>
            <consortium name="The Broad Institute Genome Sequencing Center for Infectious Disease"/>
            <person name="Wu L."/>
            <person name="Ma J."/>
        </authorList>
    </citation>
    <scope>NUCLEOTIDE SEQUENCE [LARGE SCALE GENOMIC DNA]</scope>
    <source>
        <strain evidence="3 4">JCM 15478</strain>
    </source>
</reference>
<dbReference type="PANTHER" id="PTHR40659">
    <property type="entry name" value="NICKEL/COBALT EFFLUX SYSTEM RCNA"/>
    <property type="match status" value="1"/>
</dbReference>
<feature type="transmembrane region" description="Helical" evidence="2">
    <location>
        <begin position="303"/>
        <end position="326"/>
    </location>
</feature>
<gene>
    <name evidence="3" type="ORF">GCM10009801_71210</name>
</gene>
<feature type="transmembrane region" description="Helical" evidence="2">
    <location>
        <begin position="261"/>
        <end position="282"/>
    </location>
</feature>
<feature type="transmembrane region" description="Helical" evidence="2">
    <location>
        <begin position="399"/>
        <end position="420"/>
    </location>
</feature>
<feature type="compositionally biased region" description="Basic residues" evidence="1">
    <location>
        <begin position="378"/>
        <end position="388"/>
    </location>
</feature>
<dbReference type="InterPro" id="IPR051224">
    <property type="entry name" value="NiCoT_RcnA"/>
</dbReference>
<keyword evidence="4" id="KW-1185">Reference proteome</keyword>
<keyword evidence="2" id="KW-1133">Transmembrane helix</keyword>
<keyword evidence="2" id="KW-0472">Membrane</keyword>
<name>A0ABN2WW90_9ACTN</name>
<feature type="transmembrane region" description="Helical" evidence="2">
    <location>
        <begin position="338"/>
        <end position="355"/>
    </location>
</feature>
<sequence length="502" mass="51567">MRRGRHGSGLLSGLAGVVLAFGVVLGGAPAASAARPAHPLGNFTVSTYDGLTVAPRALSVAHVEDLAEVPAARAVTRIDRNGDARLSRAERARWARAMCARAARKSRAEADGRALRLAATPARARAVERPGEAGLRTLRLECGLRAPLTLARGTVLRFTGTAAVGEPGPGWREITARGDRTTLTRSSVPRRSASARLTRYPDDPLAEPVRVRAATLTARPGGPAAGADGGARDTGLPPSPADGLTERFTGLVGRHELTPGFGVFALALATVLGAAHALAPGHGKTVMAAYAAAARGRRTLRDVLRIGAAVTVTHTAGVVLLGLLVVGGSRAAPFVTPWLGVASGVLVAVAGAFLLRRARRHGRTHRHGHTHTHDHAPPRGHTHPHGHAHSAPLRKRDTLLLGFAGGLVPSPSAVLVLVGSSALGQLWFGALLVTAYGAGLALTLVAVGVLLVHVGGRLAHRLTGTGRYARLLGALHRTAPTGTAVLVVVLGAALAARALVTV</sequence>
<comment type="caution">
    <text evidence="3">The sequence shown here is derived from an EMBL/GenBank/DDBJ whole genome shotgun (WGS) entry which is preliminary data.</text>
</comment>
<evidence type="ECO:0008006" key="5">
    <source>
        <dbReference type="Google" id="ProtNLM"/>
    </source>
</evidence>
<feature type="region of interest" description="Disordered" evidence="1">
    <location>
        <begin position="360"/>
        <end position="391"/>
    </location>
</feature>
<accession>A0ABN2WW90</accession>
<dbReference type="Proteomes" id="UP001500016">
    <property type="component" value="Unassembled WGS sequence"/>
</dbReference>
<evidence type="ECO:0000313" key="4">
    <source>
        <dbReference type="Proteomes" id="UP001500016"/>
    </source>
</evidence>
<evidence type="ECO:0000256" key="2">
    <source>
        <dbReference type="SAM" id="Phobius"/>
    </source>
</evidence>
<proteinExistence type="predicted"/>
<feature type="region of interest" description="Disordered" evidence="1">
    <location>
        <begin position="217"/>
        <end position="243"/>
    </location>
</feature>
<evidence type="ECO:0000313" key="3">
    <source>
        <dbReference type="EMBL" id="GAA2099503.1"/>
    </source>
</evidence>
<dbReference type="RefSeq" id="WP_344534247.1">
    <property type="nucleotide sequence ID" value="NZ_BAAAPE010000022.1"/>
</dbReference>
<feature type="transmembrane region" description="Helical" evidence="2">
    <location>
        <begin position="426"/>
        <end position="454"/>
    </location>
</feature>
<feature type="compositionally biased region" description="Basic residues" evidence="1">
    <location>
        <begin position="360"/>
        <end position="370"/>
    </location>
</feature>
<keyword evidence="2" id="KW-0812">Transmembrane</keyword>
<organism evidence="3 4">
    <name type="scientific">Streptomyces albiaxialis</name>
    <dbReference type="NCBI Taxonomy" id="329523"/>
    <lineage>
        <taxon>Bacteria</taxon>
        <taxon>Bacillati</taxon>
        <taxon>Actinomycetota</taxon>
        <taxon>Actinomycetes</taxon>
        <taxon>Kitasatosporales</taxon>
        <taxon>Streptomycetaceae</taxon>
        <taxon>Streptomyces</taxon>
    </lineage>
</organism>
<feature type="transmembrane region" description="Helical" evidence="2">
    <location>
        <begin position="475"/>
        <end position="500"/>
    </location>
</feature>